<name>A0A833V5T8_9POAL</name>
<keyword evidence="3" id="KW-1185">Reference proteome</keyword>
<protein>
    <submittedName>
        <fullName evidence="2">Uncharacterized protein</fullName>
    </submittedName>
</protein>
<dbReference type="Proteomes" id="UP000623129">
    <property type="component" value="Unassembled WGS sequence"/>
</dbReference>
<evidence type="ECO:0000256" key="1">
    <source>
        <dbReference type="SAM" id="Phobius"/>
    </source>
</evidence>
<accession>A0A833V5T8</accession>
<sequence>MEVLSNPISCFSQGALIRSSRNQQQQITCLLLRQEKQRTVPGLHVGFKIGARLRAQPLDMVILGYVPPEERDLSVMIPVSALLFFFYWIANWVVPSFIMKDLEKDETPEDKTSS</sequence>
<comment type="caution">
    <text evidence="2">The sequence shown here is derived from an EMBL/GenBank/DDBJ whole genome shotgun (WGS) entry which is preliminary data.</text>
</comment>
<keyword evidence="1" id="KW-0812">Transmembrane</keyword>
<organism evidence="2 3">
    <name type="scientific">Carex littledalei</name>
    <dbReference type="NCBI Taxonomy" id="544730"/>
    <lineage>
        <taxon>Eukaryota</taxon>
        <taxon>Viridiplantae</taxon>
        <taxon>Streptophyta</taxon>
        <taxon>Embryophyta</taxon>
        <taxon>Tracheophyta</taxon>
        <taxon>Spermatophyta</taxon>
        <taxon>Magnoliopsida</taxon>
        <taxon>Liliopsida</taxon>
        <taxon>Poales</taxon>
        <taxon>Cyperaceae</taxon>
        <taxon>Cyperoideae</taxon>
        <taxon>Cariceae</taxon>
        <taxon>Carex</taxon>
        <taxon>Carex subgen. Euthyceras</taxon>
    </lineage>
</organism>
<dbReference type="PANTHER" id="PTHR37196:SF2">
    <property type="entry name" value="TRANSMEMBRANE PROTEIN"/>
    <property type="match status" value="1"/>
</dbReference>
<dbReference type="PANTHER" id="PTHR37196">
    <property type="entry name" value="TRANSMEMBRANE PROTEIN"/>
    <property type="match status" value="1"/>
</dbReference>
<dbReference type="EMBL" id="SWLB01000020">
    <property type="protein sequence ID" value="KAF3325437.1"/>
    <property type="molecule type" value="Genomic_DNA"/>
</dbReference>
<reference evidence="2" key="1">
    <citation type="submission" date="2020-01" db="EMBL/GenBank/DDBJ databases">
        <title>Genome sequence of Kobresia littledalei, the first chromosome-level genome in the family Cyperaceae.</title>
        <authorList>
            <person name="Qu G."/>
        </authorList>
    </citation>
    <scope>NUCLEOTIDE SEQUENCE</scope>
    <source>
        <strain evidence="2">C.B.Clarke</strain>
        <tissue evidence="2">Leaf</tissue>
    </source>
</reference>
<keyword evidence="1" id="KW-1133">Transmembrane helix</keyword>
<evidence type="ECO:0000313" key="2">
    <source>
        <dbReference type="EMBL" id="KAF3325437.1"/>
    </source>
</evidence>
<keyword evidence="1" id="KW-0472">Membrane</keyword>
<dbReference type="AlphaFoldDB" id="A0A833V5T8"/>
<evidence type="ECO:0000313" key="3">
    <source>
        <dbReference type="Proteomes" id="UP000623129"/>
    </source>
</evidence>
<proteinExistence type="predicted"/>
<gene>
    <name evidence="2" type="ORF">FCM35_KLT10508</name>
</gene>
<dbReference type="OrthoDB" id="1932652at2759"/>
<feature type="transmembrane region" description="Helical" evidence="1">
    <location>
        <begin position="73"/>
        <end position="94"/>
    </location>
</feature>